<dbReference type="Gene3D" id="3.40.50.300">
    <property type="entry name" value="P-loop containing nucleotide triphosphate hydrolases"/>
    <property type="match status" value="1"/>
</dbReference>
<dbReference type="Proteomes" id="UP000184052">
    <property type="component" value="Unassembled WGS sequence"/>
</dbReference>
<reference evidence="6 7" key="1">
    <citation type="submission" date="2016-11" db="EMBL/GenBank/DDBJ databases">
        <authorList>
            <person name="Jaros S."/>
            <person name="Januszkiewicz K."/>
            <person name="Wedrychowicz H."/>
        </authorList>
    </citation>
    <scope>NUCLEOTIDE SEQUENCE [LARGE SCALE GENOMIC DNA]</scope>
    <source>
        <strain evidence="6 7">DSM 17477</strain>
    </source>
</reference>
<dbReference type="STRING" id="1121476.SAMN02745751_01873"/>
<keyword evidence="1" id="KW-0813">Transport</keyword>
<dbReference type="EMBL" id="FQZL01000012">
    <property type="protein sequence ID" value="SHJ15737.1"/>
    <property type="molecule type" value="Genomic_DNA"/>
</dbReference>
<proteinExistence type="predicted"/>
<dbReference type="InterPro" id="IPR050093">
    <property type="entry name" value="ABC_SmlMolc_Importer"/>
</dbReference>
<evidence type="ECO:0000256" key="4">
    <source>
        <dbReference type="ARBA" id="ARBA00066388"/>
    </source>
</evidence>
<dbReference type="InterPro" id="IPR013611">
    <property type="entry name" value="Transp-assoc_OB_typ2"/>
</dbReference>
<dbReference type="InterPro" id="IPR003593">
    <property type="entry name" value="AAA+_ATPase"/>
</dbReference>
<keyword evidence="7" id="KW-1185">Reference proteome</keyword>
<dbReference type="FunFam" id="3.40.50.300:FF:000425">
    <property type="entry name" value="Probable ABC transporter, ATP-binding subunit"/>
    <property type="match status" value="1"/>
</dbReference>
<dbReference type="Pfam" id="PF00005">
    <property type="entry name" value="ABC_tran"/>
    <property type="match status" value="1"/>
</dbReference>
<name>A0A1M6H0K1_9FIRM</name>
<dbReference type="SUPFAM" id="SSF50331">
    <property type="entry name" value="MOP-like"/>
    <property type="match status" value="1"/>
</dbReference>
<dbReference type="GO" id="GO:0005524">
    <property type="term" value="F:ATP binding"/>
    <property type="evidence" value="ECO:0007669"/>
    <property type="project" value="UniProtKB-KW"/>
</dbReference>
<accession>A0A1M6H0K1</accession>
<dbReference type="EC" id="7.6.2.9" evidence="4"/>
<evidence type="ECO:0000259" key="5">
    <source>
        <dbReference type="PROSITE" id="PS50893"/>
    </source>
</evidence>
<dbReference type="GO" id="GO:0015418">
    <property type="term" value="F:ABC-type quaternary ammonium compound transporting activity"/>
    <property type="evidence" value="ECO:0007669"/>
    <property type="project" value="UniProtKB-EC"/>
</dbReference>
<dbReference type="SUPFAM" id="SSF52540">
    <property type="entry name" value="P-loop containing nucleoside triphosphate hydrolases"/>
    <property type="match status" value="1"/>
</dbReference>
<dbReference type="PANTHER" id="PTHR42781">
    <property type="entry name" value="SPERMIDINE/PUTRESCINE IMPORT ATP-BINDING PROTEIN POTA"/>
    <property type="match status" value="1"/>
</dbReference>
<dbReference type="PROSITE" id="PS50893">
    <property type="entry name" value="ABC_TRANSPORTER_2"/>
    <property type="match status" value="1"/>
</dbReference>
<evidence type="ECO:0000313" key="6">
    <source>
        <dbReference type="EMBL" id="SHJ15737.1"/>
    </source>
</evidence>
<keyword evidence="2" id="KW-0547">Nucleotide-binding</keyword>
<evidence type="ECO:0000256" key="3">
    <source>
        <dbReference type="ARBA" id="ARBA00022840"/>
    </source>
</evidence>
<evidence type="ECO:0000256" key="2">
    <source>
        <dbReference type="ARBA" id="ARBA00022741"/>
    </source>
</evidence>
<dbReference type="InterPro" id="IPR003439">
    <property type="entry name" value="ABC_transporter-like_ATP-bd"/>
</dbReference>
<evidence type="ECO:0000313" key="7">
    <source>
        <dbReference type="Proteomes" id="UP000184052"/>
    </source>
</evidence>
<dbReference type="AlphaFoldDB" id="A0A1M6H0K1"/>
<feature type="domain" description="ABC transporter" evidence="5">
    <location>
        <begin position="2"/>
        <end position="230"/>
    </location>
</feature>
<sequence>MIRLNNINVQLSKFALKNIDLHVEKGEFYSLLGPTGSGKSMLLETIAGLKNVKSGNVIIDKIDKTKEKPENRNISIVYQDFALFPNMTVEENIKYGLRFKENDPKYEENYYNLIKIFNIEHITDRYPKNLSGGEKQRTSLARGLVVEPKILLLDEPFSALDNHTKKQIMQQMKEIHKQFDITILMVTHNFSEVYYLADKVAIIDDGEIIQVNEIEKVFNQPENKFVAQFTGMENIFERKDIELGLPEELSGDPYIYAGIRPENIHLGNEICDLVFEGTIIDVYNNGTHLEVTVEYNNMKFIIFTINQLMNTRLKNGEAIQFGFNKKDVCYIK</sequence>
<dbReference type="Pfam" id="PF08402">
    <property type="entry name" value="TOBE_2"/>
    <property type="match status" value="1"/>
</dbReference>
<dbReference type="InterPro" id="IPR008995">
    <property type="entry name" value="Mo/tungstate-bd_C_term_dom"/>
</dbReference>
<dbReference type="GO" id="GO:0016887">
    <property type="term" value="F:ATP hydrolysis activity"/>
    <property type="evidence" value="ECO:0007669"/>
    <property type="project" value="InterPro"/>
</dbReference>
<dbReference type="GO" id="GO:0043190">
    <property type="term" value="C:ATP-binding cassette (ABC) transporter complex"/>
    <property type="evidence" value="ECO:0007669"/>
    <property type="project" value="InterPro"/>
</dbReference>
<dbReference type="OrthoDB" id="9802264at2"/>
<evidence type="ECO:0000256" key="1">
    <source>
        <dbReference type="ARBA" id="ARBA00022448"/>
    </source>
</evidence>
<dbReference type="SMART" id="SM00382">
    <property type="entry name" value="AAA"/>
    <property type="match status" value="1"/>
</dbReference>
<dbReference type="PANTHER" id="PTHR42781:SF4">
    <property type="entry name" value="SPERMIDINE_PUTRESCINE IMPORT ATP-BINDING PROTEIN POTA"/>
    <property type="match status" value="1"/>
</dbReference>
<dbReference type="RefSeq" id="WP_073049322.1">
    <property type="nucleotide sequence ID" value="NZ_FQZL01000012.1"/>
</dbReference>
<gene>
    <name evidence="6" type="ORF">SAMN02745751_01873</name>
</gene>
<organism evidence="6 7">
    <name type="scientific">Dethiosulfatibacter aminovorans DSM 17477</name>
    <dbReference type="NCBI Taxonomy" id="1121476"/>
    <lineage>
        <taxon>Bacteria</taxon>
        <taxon>Bacillati</taxon>
        <taxon>Bacillota</taxon>
        <taxon>Tissierellia</taxon>
        <taxon>Dethiosulfatibacter</taxon>
    </lineage>
</organism>
<keyword evidence="3 6" id="KW-0067">ATP-binding</keyword>
<dbReference type="InterPro" id="IPR027417">
    <property type="entry name" value="P-loop_NTPase"/>
</dbReference>
<protein>
    <recommendedName>
        <fullName evidence="4">ABC-type quaternary amine transporter</fullName>
        <ecNumber evidence="4">7.6.2.9</ecNumber>
    </recommendedName>
</protein>